<proteinExistence type="predicted"/>
<reference evidence="1 2" key="3">
    <citation type="submission" date="2019-11" db="EMBL/GenBank/DDBJ databases">
        <title>A de novo genome assembly of a pear dwarfing rootstock.</title>
        <authorList>
            <person name="Wang F."/>
            <person name="Wang J."/>
            <person name="Li S."/>
            <person name="Zhang Y."/>
            <person name="Fang M."/>
            <person name="Ma L."/>
            <person name="Zhao Y."/>
            <person name="Jiang S."/>
        </authorList>
    </citation>
    <scope>NUCLEOTIDE SEQUENCE [LARGE SCALE GENOMIC DNA]</scope>
    <source>
        <strain evidence="1">S2</strain>
        <tissue evidence="1">Leaf</tissue>
    </source>
</reference>
<name>A0A5N5F940_9ROSA</name>
<comment type="caution">
    <text evidence="1">The sequence shown here is derived from an EMBL/GenBank/DDBJ whole genome shotgun (WGS) entry which is preliminary data.</text>
</comment>
<reference evidence="1 2" key="1">
    <citation type="submission" date="2019-09" db="EMBL/GenBank/DDBJ databases">
        <authorList>
            <person name="Ou C."/>
        </authorList>
    </citation>
    <scope>NUCLEOTIDE SEQUENCE [LARGE SCALE GENOMIC DNA]</scope>
    <source>
        <strain evidence="1">S2</strain>
        <tissue evidence="1">Leaf</tissue>
    </source>
</reference>
<organism evidence="1 2">
    <name type="scientific">Pyrus ussuriensis x Pyrus communis</name>
    <dbReference type="NCBI Taxonomy" id="2448454"/>
    <lineage>
        <taxon>Eukaryota</taxon>
        <taxon>Viridiplantae</taxon>
        <taxon>Streptophyta</taxon>
        <taxon>Embryophyta</taxon>
        <taxon>Tracheophyta</taxon>
        <taxon>Spermatophyta</taxon>
        <taxon>Magnoliopsida</taxon>
        <taxon>eudicotyledons</taxon>
        <taxon>Gunneridae</taxon>
        <taxon>Pentapetalae</taxon>
        <taxon>rosids</taxon>
        <taxon>fabids</taxon>
        <taxon>Rosales</taxon>
        <taxon>Rosaceae</taxon>
        <taxon>Amygdaloideae</taxon>
        <taxon>Maleae</taxon>
        <taxon>Pyrus</taxon>
    </lineage>
</organism>
<reference evidence="2" key="2">
    <citation type="submission" date="2019-10" db="EMBL/GenBank/DDBJ databases">
        <title>A de novo genome assembly of a pear dwarfing rootstock.</title>
        <authorList>
            <person name="Wang F."/>
            <person name="Wang J."/>
            <person name="Li S."/>
            <person name="Zhang Y."/>
            <person name="Fang M."/>
            <person name="Ma L."/>
            <person name="Zhao Y."/>
            <person name="Jiang S."/>
        </authorList>
    </citation>
    <scope>NUCLEOTIDE SEQUENCE [LARGE SCALE GENOMIC DNA]</scope>
</reference>
<accession>A0A5N5F940</accession>
<sequence>MTPTILDMAQVFGLRPSGRYFSDQLFQDLFGNDVSSLCKEKFISCIQQRDLAWGVRSDKVGYERGLEVYKPNFCGRQLGFRQTIPVSFFDSLHCETSYHLRSPFKVTFRVSKCSLNVMSKITHKPVSLNFECTFQFTTWWKAKWSKKYDEGLREAHYRLFGQVGQTSSSLSSTLPLAMIVTPTSQFNPTIGEMLHFMEDDSVSSHVPNTTTQPLPTFGEPMVFEISVVFEVTNPKAHQALPQGLGKSPQPAVSKVALARPPKDFGVTEIPIPKPKKVAATEAYPSISFEAAITIPASGGAGVMPLHLASIPITTSLPELVREFRQIRTKLRALGDQHLRPERTSTSLQQLVEEGSEMEDMIMVLYQKIKEVKRVNQKVEDSEAQQGNNNIALEKLRIIFTIMQTYHSKIAVLAGDVNMLG</sequence>
<evidence type="ECO:0000313" key="1">
    <source>
        <dbReference type="EMBL" id="KAB2595164.1"/>
    </source>
</evidence>
<dbReference type="AlphaFoldDB" id="A0A5N5F940"/>
<evidence type="ECO:0000313" key="2">
    <source>
        <dbReference type="Proteomes" id="UP000327157"/>
    </source>
</evidence>
<dbReference type="Proteomes" id="UP000327157">
    <property type="component" value="Chromosome 7"/>
</dbReference>
<gene>
    <name evidence="1" type="ORF">D8674_030614</name>
</gene>
<evidence type="ECO:0008006" key="3">
    <source>
        <dbReference type="Google" id="ProtNLM"/>
    </source>
</evidence>
<protein>
    <recommendedName>
        <fullName evidence="3">TMV resistance protein N-like</fullName>
    </recommendedName>
</protein>
<keyword evidence="2" id="KW-1185">Reference proteome</keyword>
<dbReference type="EMBL" id="SMOL01000781">
    <property type="protein sequence ID" value="KAB2595164.1"/>
    <property type="molecule type" value="Genomic_DNA"/>
</dbReference>
<dbReference type="OrthoDB" id="10685275at2759"/>